<evidence type="ECO:0000313" key="2">
    <source>
        <dbReference type="Proteomes" id="UP000027982"/>
    </source>
</evidence>
<evidence type="ECO:0008006" key="3">
    <source>
        <dbReference type="Google" id="ProtNLM"/>
    </source>
</evidence>
<name>A0A068NJY9_FIMGI</name>
<dbReference type="InterPro" id="IPR012902">
    <property type="entry name" value="N_methyl_site"/>
</dbReference>
<dbReference type="eggNOG" id="COG4968">
    <property type="taxonomic scope" value="Bacteria"/>
</dbReference>
<keyword evidence="2" id="KW-1185">Reference proteome</keyword>
<dbReference type="HOGENOM" id="CLU_041661_1_1_0"/>
<sequence length="245" mass="26630">MARRAFTLIELLVVIAIIAILAAILFPVFAQAKAAAKKTACLSNTKQIGLAAYMYVTDHDGMYPQVKQTDAQPDVDDADGSIEDPDYGSVFAIIYPYTGGGTITGEDVSKQKIFSCPADSNPWGKGCDVINPAAPPLASYLINGYYVWGLNESSIDKPASSIYFAERRSEAENGADQFCDDIYHPWFNPSNPAAPENEMDPFTGAIATHRHLGQSNYVFAEGHVKSLPWSQTYSATVNLHSPKQP</sequence>
<dbReference type="STRING" id="661478.OP10G_0404"/>
<protein>
    <recommendedName>
        <fullName evidence="3">Prepilin-type N-terminal cleavage/methylation domain-containing protein</fullName>
    </recommendedName>
</protein>
<dbReference type="Pfam" id="PF07963">
    <property type="entry name" value="N_methyl"/>
    <property type="match status" value="1"/>
</dbReference>
<evidence type="ECO:0000313" key="1">
    <source>
        <dbReference type="EMBL" id="AIE83772.1"/>
    </source>
</evidence>
<dbReference type="PANTHER" id="PTHR30093">
    <property type="entry name" value="GENERAL SECRETION PATHWAY PROTEIN G"/>
    <property type="match status" value="1"/>
</dbReference>
<organism evidence="1 2">
    <name type="scientific">Fimbriimonas ginsengisoli Gsoil 348</name>
    <dbReference type="NCBI Taxonomy" id="661478"/>
    <lineage>
        <taxon>Bacteria</taxon>
        <taxon>Bacillati</taxon>
        <taxon>Armatimonadota</taxon>
        <taxon>Fimbriimonadia</taxon>
        <taxon>Fimbriimonadales</taxon>
        <taxon>Fimbriimonadaceae</taxon>
        <taxon>Fimbriimonas</taxon>
    </lineage>
</organism>
<accession>A0A068NJY9</accession>
<dbReference type="InterPro" id="IPR045584">
    <property type="entry name" value="Pilin-like"/>
</dbReference>
<dbReference type="Gene3D" id="3.30.700.10">
    <property type="entry name" value="Glycoprotein, Type 4 Pilin"/>
    <property type="match status" value="1"/>
</dbReference>
<dbReference type="OrthoDB" id="9813271at2"/>
<reference evidence="1 2" key="1">
    <citation type="journal article" date="2014" name="PLoS ONE">
        <title>The first complete genome sequence of the class fimbriimonadia in the phylum armatimonadetes.</title>
        <authorList>
            <person name="Hu Z.Y."/>
            <person name="Wang Y.Z."/>
            <person name="Im W.T."/>
            <person name="Wang S.Y."/>
            <person name="Zhao G.P."/>
            <person name="Zheng H.J."/>
            <person name="Quan Z.X."/>
        </authorList>
    </citation>
    <scope>NUCLEOTIDE SEQUENCE [LARGE SCALE GENOMIC DNA]</scope>
    <source>
        <strain evidence="1">Gsoil 348</strain>
    </source>
</reference>
<dbReference type="EMBL" id="CP007139">
    <property type="protein sequence ID" value="AIE83772.1"/>
    <property type="molecule type" value="Genomic_DNA"/>
</dbReference>
<dbReference type="SUPFAM" id="SSF54523">
    <property type="entry name" value="Pili subunits"/>
    <property type="match status" value="1"/>
</dbReference>
<gene>
    <name evidence="1" type="ORF">OP10G_0404</name>
</gene>
<dbReference type="AlphaFoldDB" id="A0A068NJY9"/>
<proteinExistence type="predicted"/>
<dbReference type="NCBIfam" id="TIGR02532">
    <property type="entry name" value="IV_pilin_GFxxxE"/>
    <property type="match status" value="1"/>
</dbReference>
<dbReference type="KEGG" id="fgi:OP10G_0404"/>
<dbReference type="Proteomes" id="UP000027982">
    <property type="component" value="Chromosome"/>
</dbReference>
<dbReference type="RefSeq" id="WP_025227560.1">
    <property type="nucleotide sequence ID" value="NZ_CP007139.1"/>
</dbReference>